<dbReference type="Gene3D" id="3.30.300.30">
    <property type="match status" value="1"/>
</dbReference>
<evidence type="ECO:0000259" key="4">
    <source>
        <dbReference type="Pfam" id="PF13193"/>
    </source>
</evidence>
<feature type="domain" description="AMP-binding enzyme C-terminal" evidence="4">
    <location>
        <begin position="470"/>
        <end position="545"/>
    </location>
</feature>
<keyword evidence="2 5" id="KW-0436">Ligase</keyword>
<dbReference type="Gene3D" id="3.40.50.12780">
    <property type="entry name" value="N-terminal domain of ligase-like"/>
    <property type="match status" value="1"/>
</dbReference>
<reference evidence="5 6" key="1">
    <citation type="submission" date="2024-06" db="EMBL/GenBank/DDBJ databases">
        <title>The Natural Products Discovery Center: Release of the First 8490 Sequenced Strains for Exploring Actinobacteria Biosynthetic Diversity.</title>
        <authorList>
            <person name="Kalkreuter E."/>
            <person name="Kautsar S.A."/>
            <person name="Yang D."/>
            <person name="Bader C.D."/>
            <person name="Teijaro C.N."/>
            <person name="Fluegel L."/>
            <person name="Davis C.M."/>
            <person name="Simpson J.R."/>
            <person name="Lauterbach L."/>
            <person name="Steele A.D."/>
            <person name="Gui C."/>
            <person name="Meng S."/>
            <person name="Li G."/>
            <person name="Viehrig K."/>
            <person name="Ye F."/>
            <person name="Su P."/>
            <person name="Kiefer A.F."/>
            <person name="Nichols A."/>
            <person name="Cepeda A.J."/>
            <person name="Yan W."/>
            <person name="Fan B."/>
            <person name="Jiang Y."/>
            <person name="Adhikari A."/>
            <person name="Zheng C.-J."/>
            <person name="Schuster L."/>
            <person name="Cowan T.M."/>
            <person name="Smanski M.J."/>
            <person name="Chevrette M.G."/>
            <person name="De Carvalho L.P.S."/>
            <person name="Shen B."/>
        </authorList>
    </citation>
    <scope>NUCLEOTIDE SEQUENCE [LARGE SCALE GENOMIC DNA]</scope>
    <source>
        <strain evidence="5 6">NPDC046851</strain>
    </source>
</reference>
<dbReference type="NCBIfam" id="NF005801">
    <property type="entry name" value="PRK07656.1"/>
    <property type="match status" value="1"/>
</dbReference>
<dbReference type="RefSeq" id="WP_359693206.1">
    <property type="nucleotide sequence ID" value="NZ_JBEYXT010000030.1"/>
</dbReference>
<dbReference type="GO" id="GO:0016874">
    <property type="term" value="F:ligase activity"/>
    <property type="evidence" value="ECO:0007669"/>
    <property type="project" value="UniProtKB-KW"/>
</dbReference>
<evidence type="ECO:0000256" key="1">
    <source>
        <dbReference type="ARBA" id="ARBA00006432"/>
    </source>
</evidence>
<comment type="caution">
    <text evidence="5">The sequence shown here is derived from an EMBL/GenBank/DDBJ whole genome shotgun (WGS) entry which is preliminary data.</text>
</comment>
<protein>
    <submittedName>
        <fullName evidence="5">FadD3 family acyl-CoA ligase</fullName>
    </submittedName>
</protein>
<dbReference type="InterPro" id="IPR045851">
    <property type="entry name" value="AMP-bd_C_sf"/>
</dbReference>
<feature type="domain" description="AMP-dependent synthetase/ligase" evidence="3">
    <location>
        <begin position="27"/>
        <end position="419"/>
    </location>
</feature>
<dbReference type="Pfam" id="PF00501">
    <property type="entry name" value="AMP-binding"/>
    <property type="match status" value="1"/>
</dbReference>
<dbReference type="Pfam" id="PF13193">
    <property type="entry name" value="AMP-binding_C"/>
    <property type="match status" value="1"/>
</dbReference>
<proteinExistence type="inferred from homology"/>
<keyword evidence="6" id="KW-1185">Reference proteome</keyword>
<evidence type="ECO:0000313" key="5">
    <source>
        <dbReference type="EMBL" id="MEU6801327.1"/>
    </source>
</evidence>
<evidence type="ECO:0000259" key="3">
    <source>
        <dbReference type="Pfam" id="PF00501"/>
    </source>
</evidence>
<dbReference type="InterPro" id="IPR000873">
    <property type="entry name" value="AMP-dep_synth/lig_dom"/>
</dbReference>
<dbReference type="Proteomes" id="UP001551189">
    <property type="component" value="Unassembled WGS sequence"/>
</dbReference>
<dbReference type="InterPro" id="IPR042099">
    <property type="entry name" value="ANL_N_sf"/>
</dbReference>
<dbReference type="InterPro" id="IPR020845">
    <property type="entry name" value="AMP-binding_CS"/>
</dbReference>
<dbReference type="SUPFAM" id="SSF56801">
    <property type="entry name" value="Acetyl-CoA synthetase-like"/>
    <property type="match status" value="1"/>
</dbReference>
<comment type="similarity">
    <text evidence="1">Belongs to the ATP-dependent AMP-binding enzyme family.</text>
</comment>
<gene>
    <name evidence="5" type="ORF">ABZ931_09985</name>
</gene>
<sequence length="558" mass="59253">MRGDSEGRGDAEVRGDLEWGTIPGLVRAAAERYGETEAVVEGRTRVSYAEFGARVERAAAACVAAGVRAGDRVGIWAPNSLDWITAALGAVWAGAVLVPLNTRFKGAEAADVLARSRAKLLFVTGTFLGTSYVASLRRAAGQGVLRRTAGPAVVGGGPLPGLPHLEQVVVLADDAPADFRTWKDFLAGGDGIPAATVRARAAALDGDSPSDIIFTSGTTGRPKGAVITHAQTLRAYEVWCRLAGLRRGDRYLIVNPFFHTFGYKAGVIACLMRGATMIPQPVFNVRTAMANVAAERVSVLPGPPTLHQSLLDHPDRDDYDLSALRLVVTGAAVVPLRLVERLRTELRVETVLTAYGLSEASGIVTMCRRGDEPSVIASTSGRAVPGTEVRVVDPSGAPLPPGAPGEVRVRGFNVMRGYFEDPGETARAVTDDGWLRTGDVGVLDDAGNLRITDRIKDMFIVGGFNAYPAEIEQLLGLHPDVADVAVIGVPDARLGEVGKAFVVRRPGSLVTADDLIAWARREMANYKVPRTVDFVAELPRNAGGKVVKGELRARCRAM</sequence>
<accession>A0ABV3AVW9</accession>
<dbReference type="PANTHER" id="PTHR43201">
    <property type="entry name" value="ACYL-COA SYNTHETASE"/>
    <property type="match status" value="1"/>
</dbReference>
<dbReference type="PANTHER" id="PTHR43201:SF5">
    <property type="entry name" value="MEDIUM-CHAIN ACYL-COA LIGASE ACSF2, MITOCHONDRIAL"/>
    <property type="match status" value="1"/>
</dbReference>
<evidence type="ECO:0000313" key="6">
    <source>
        <dbReference type="Proteomes" id="UP001551189"/>
    </source>
</evidence>
<dbReference type="InterPro" id="IPR025110">
    <property type="entry name" value="AMP-bd_C"/>
</dbReference>
<evidence type="ECO:0000256" key="2">
    <source>
        <dbReference type="ARBA" id="ARBA00022598"/>
    </source>
</evidence>
<organism evidence="5 6">
    <name type="scientific">Streptomyces neyagawaensis</name>
    <dbReference type="NCBI Taxonomy" id="42238"/>
    <lineage>
        <taxon>Bacteria</taxon>
        <taxon>Bacillati</taxon>
        <taxon>Actinomycetota</taxon>
        <taxon>Actinomycetes</taxon>
        <taxon>Kitasatosporales</taxon>
        <taxon>Streptomycetaceae</taxon>
        <taxon>Streptomyces</taxon>
    </lineage>
</organism>
<name>A0ABV3AVW9_9ACTN</name>
<dbReference type="PROSITE" id="PS00455">
    <property type="entry name" value="AMP_BINDING"/>
    <property type="match status" value="1"/>
</dbReference>
<dbReference type="EMBL" id="JBEYXT010000030">
    <property type="protein sequence ID" value="MEU6801327.1"/>
    <property type="molecule type" value="Genomic_DNA"/>
</dbReference>